<sequence>MLKICWNLNQAHYTMRFYTINMYEVVAWLLLFWLLYRLSPALPLLCSGFM</sequence>
<accession>C0PCG3</accession>
<dbReference type="AlphaFoldDB" id="C0PCG3"/>
<evidence type="ECO:0000313" key="1">
    <source>
        <dbReference type="EMBL" id="ACN31858.1"/>
    </source>
</evidence>
<dbReference type="EMBL" id="BT065982">
    <property type="protein sequence ID" value="ACN31858.1"/>
    <property type="molecule type" value="mRNA"/>
</dbReference>
<organism evidence="1">
    <name type="scientific">Zea mays</name>
    <name type="common">Maize</name>
    <dbReference type="NCBI Taxonomy" id="4577"/>
    <lineage>
        <taxon>Eukaryota</taxon>
        <taxon>Viridiplantae</taxon>
        <taxon>Streptophyta</taxon>
        <taxon>Embryophyta</taxon>
        <taxon>Tracheophyta</taxon>
        <taxon>Spermatophyta</taxon>
        <taxon>Magnoliopsida</taxon>
        <taxon>Liliopsida</taxon>
        <taxon>Poales</taxon>
        <taxon>Poaceae</taxon>
        <taxon>PACMAD clade</taxon>
        <taxon>Panicoideae</taxon>
        <taxon>Andropogonodae</taxon>
        <taxon>Andropogoneae</taxon>
        <taxon>Tripsacinae</taxon>
        <taxon>Zea</taxon>
    </lineage>
</organism>
<reference evidence="1" key="1">
    <citation type="journal article" date="2009" name="PLoS Genet.">
        <title>Sequencing, mapping, and analysis of 27,455 maize full-length cDNAs.</title>
        <authorList>
            <person name="Soderlund C."/>
            <person name="Descour A."/>
            <person name="Kudrna D."/>
            <person name="Bomhoff M."/>
            <person name="Boyd L."/>
            <person name="Currie J."/>
            <person name="Angelova A."/>
            <person name="Collura K."/>
            <person name="Wissotski M."/>
            <person name="Ashley E."/>
            <person name="Morrow D."/>
            <person name="Fernandes J."/>
            <person name="Walbot V."/>
            <person name="Yu Y."/>
        </authorList>
    </citation>
    <scope>NUCLEOTIDE SEQUENCE</scope>
    <source>
        <strain evidence="1">B73</strain>
    </source>
</reference>
<name>C0PCG3_MAIZE</name>
<proteinExistence type="evidence at transcript level"/>
<protein>
    <submittedName>
        <fullName evidence="1">Uncharacterized protein</fullName>
    </submittedName>
</protein>